<keyword evidence="2" id="KW-0547">Nucleotide-binding</keyword>
<dbReference type="AlphaFoldDB" id="I4C2U2"/>
<dbReference type="SMART" id="SM00382">
    <property type="entry name" value="AAA"/>
    <property type="match status" value="1"/>
</dbReference>
<dbReference type="InterPro" id="IPR001208">
    <property type="entry name" value="MCM_dom"/>
</dbReference>
<proteinExistence type="inferred from homology"/>
<dbReference type="GO" id="GO:0003677">
    <property type="term" value="F:DNA binding"/>
    <property type="evidence" value="ECO:0007669"/>
    <property type="project" value="InterPro"/>
</dbReference>
<dbReference type="PATRIC" id="fig|706587.4.peg.1334"/>
<dbReference type="OrthoDB" id="9813147at2"/>
<comment type="similarity">
    <text evidence="1">Belongs to the Mg-chelatase subunits D/I family. ComM subfamily.</text>
</comment>
<dbReference type="PRINTS" id="PR01657">
    <property type="entry name" value="MCMFAMILY"/>
</dbReference>
<dbReference type="InterPro" id="IPR014721">
    <property type="entry name" value="Ribsml_uS5_D2-typ_fold_subgr"/>
</dbReference>
<dbReference type="EMBL" id="CP003360">
    <property type="protein sequence ID" value="AFM23883.1"/>
    <property type="molecule type" value="Genomic_DNA"/>
</dbReference>
<dbReference type="HOGENOM" id="CLU_026145_1_0_7"/>
<dbReference type="PANTHER" id="PTHR32039">
    <property type="entry name" value="MAGNESIUM-CHELATASE SUBUNIT CHLI"/>
    <property type="match status" value="1"/>
</dbReference>
<dbReference type="KEGG" id="dti:Desti_1170"/>
<dbReference type="Pfam" id="PF13541">
    <property type="entry name" value="ChlI"/>
    <property type="match status" value="1"/>
</dbReference>
<dbReference type="RefSeq" id="WP_014809036.1">
    <property type="nucleotide sequence ID" value="NC_018025.1"/>
</dbReference>
<dbReference type="SUPFAM" id="SSF52540">
    <property type="entry name" value="P-loop containing nucleoside triphosphate hydrolases"/>
    <property type="match status" value="1"/>
</dbReference>
<evidence type="ECO:0000256" key="3">
    <source>
        <dbReference type="ARBA" id="ARBA00022840"/>
    </source>
</evidence>
<reference evidence="6" key="1">
    <citation type="submission" date="2012-06" db="EMBL/GenBank/DDBJ databases">
        <title>Complete sequence of chromosome of Desulfomonile tiedjei DSM 6799.</title>
        <authorList>
            <person name="Lucas S."/>
            <person name="Copeland A."/>
            <person name="Lapidus A."/>
            <person name="Glavina del Rio T."/>
            <person name="Dalin E."/>
            <person name="Tice H."/>
            <person name="Bruce D."/>
            <person name="Goodwin L."/>
            <person name="Pitluck S."/>
            <person name="Peters L."/>
            <person name="Ovchinnikova G."/>
            <person name="Zeytun A."/>
            <person name="Lu M."/>
            <person name="Kyrpides N."/>
            <person name="Mavromatis K."/>
            <person name="Ivanova N."/>
            <person name="Brettin T."/>
            <person name="Detter J.C."/>
            <person name="Han C."/>
            <person name="Larimer F."/>
            <person name="Land M."/>
            <person name="Hauser L."/>
            <person name="Markowitz V."/>
            <person name="Cheng J.-F."/>
            <person name="Hugenholtz P."/>
            <person name="Woyke T."/>
            <person name="Wu D."/>
            <person name="Spring S."/>
            <person name="Schroeder M."/>
            <person name="Brambilla E."/>
            <person name="Klenk H.-P."/>
            <person name="Eisen J.A."/>
        </authorList>
    </citation>
    <scope>NUCLEOTIDE SEQUENCE [LARGE SCALE GENOMIC DNA]</scope>
    <source>
        <strain evidence="6">ATCC 49306 / DSM 6799 / DCB-1</strain>
    </source>
</reference>
<dbReference type="Gene3D" id="3.30.230.10">
    <property type="match status" value="1"/>
</dbReference>
<dbReference type="SUPFAM" id="SSF54211">
    <property type="entry name" value="Ribosomal protein S5 domain 2-like"/>
    <property type="match status" value="1"/>
</dbReference>
<protein>
    <submittedName>
        <fullName evidence="5">Mg chelatase-related protein</fullName>
    </submittedName>
</protein>
<dbReference type="InterPro" id="IPR045006">
    <property type="entry name" value="CHLI-like"/>
</dbReference>
<dbReference type="Pfam" id="PF13335">
    <property type="entry name" value="Mg_chelatase_C"/>
    <property type="match status" value="1"/>
</dbReference>
<dbReference type="Proteomes" id="UP000006055">
    <property type="component" value="Chromosome"/>
</dbReference>
<evidence type="ECO:0000259" key="4">
    <source>
        <dbReference type="SMART" id="SM00382"/>
    </source>
</evidence>
<dbReference type="InterPro" id="IPR020568">
    <property type="entry name" value="Ribosomal_Su5_D2-typ_SF"/>
</dbReference>
<dbReference type="NCBIfam" id="TIGR00368">
    <property type="entry name" value="YifB family Mg chelatase-like AAA ATPase"/>
    <property type="match status" value="1"/>
</dbReference>
<evidence type="ECO:0000313" key="6">
    <source>
        <dbReference type="Proteomes" id="UP000006055"/>
    </source>
</evidence>
<dbReference type="InterPro" id="IPR004482">
    <property type="entry name" value="Mg_chelat-rel"/>
</dbReference>
<organism evidence="5 6">
    <name type="scientific">Desulfomonile tiedjei (strain ATCC 49306 / DSM 6799 / DCB-1)</name>
    <dbReference type="NCBI Taxonomy" id="706587"/>
    <lineage>
        <taxon>Bacteria</taxon>
        <taxon>Pseudomonadati</taxon>
        <taxon>Thermodesulfobacteriota</taxon>
        <taxon>Desulfomonilia</taxon>
        <taxon>Desulfomonilales</taxon>
        <taxon>Desulfomonilaceae</taxon>
        <taxon>Desulfomonile</taxon>
    </lineage>
</organism>
<evidence type="ECO:0000256" key="2">
    <source>
        <dbReference type="ARBA" id="ARBA00022741"/>
    </source>
</evidence>
<evidence type="ECO:0000256" key="1">
    <source>
        <dbReference type="ARBA" id="ARBA00006354"/>
    </source>
</evidence>
<gene>
    <name evidence="5" type="ordered locus">Desti_1170</name>
</gene>
<keyword evidence="3" id="KW-0067">ATP-binding</keyword>
<dbReference type="Pfam" id="PF01078">
    <property type="entry name" value="Mg_chelatase"/>
    <property type="match status" value="1"/>
</dbReference>
<dbReference type="InterPro" id="IPR025158">
    <property type="entry name" value="Mg_chelat-rel_C"/>
</dbReference>
<dbReference type="InterPro" id="IPR000523">
    <property type="entry name" value="Mg_chelatse_chII-like_cat_dom"/>
</dbReference>
<evidence type="ECO:0000313" key="5">
    <source>
        <dbReference type="EMBL" id="AFM23883.1"/>
    </source>
</evidence>
<dbReference type="GO" id="GO:0005524">
    <property type="term" value="F:ATP binding"/>
    <property type="evidence" value="ECO:0007669"/>
    <property type="project" value="UniProtKB-KW"/>
</dbReference>
<dbReference type="Gene3D" id="3.40.50.300">
    <property type="entry name" value="P-loop containing nucleotide triphosphate hydrolases"/>
    <property type="match status" value="1"/>
</dbReference>
<dbReference type="InterPro" id="IPR027417">
    <property type="entry name" value="P-loop_NTPase"/>
</dbReference>
<dbReference type="STRING" id="706587.Desti_1170"/>
<dbReference type="PANTHER" id="PTHR32039:SF7">
    <property type="entry name" value="COMPETENCE PROTEIN COMM"/>
    <property type="match status" value="1"/>
</dbReference>
<accession>I4C2U2</accession>
<feature type="domain" description="AAA+ ATPase" evidence="4">
    <location>
        <begin position="213"/>
        <end position="396"/>
    </location>
</feature>
<keyword evidence="6" id="KW-1185">Reference proteome</keyword>
<sequence length="508" mass="55065">MLAQVHSGSLVGIDAYPVEVEVDVYPGLPAIAVVGLPDNAVKESTARVKSAIINSGYPFPSRRITINLAPAALKKEGSGFDLPIALGILAALDLLTPDKLQNYMVVGELALDGRVKPVKGALSIALAARDKGFKGLILPEANTFEAAIVEGIEVLGVSSLLTTTGFLMDRVPLSPAKASVNRTNAAFGSYDIDFRDIKGQQYAKRAVEVAAAGGHNVLMIGPPGSGKTMISQRIPTIMPEPVFEEALETTKVYSAAGLLDRNQSIVQSRPFRSPHHTVSDAGLIGGGMIPRPGEVSLSHNGVLFLDELPEFRKNVLEVLRQPLEDGKVTISRAQISVTFPARFMLVAAMNPCPCGYRGDPKHQCGCSKQLIQRYWSKISGPLLDRIDIHIEVPAVEWKELTGVSDGEPSEVIRNRVDAARKIQLARFTRGGVFSNAQMTSALLKKHCKLETESIKFLEKAVDRLGLSARAYHRILKIARTIADLESSENIRSSHVAEAIQYRTLDRRL</sequence>
<dbReference type="eggNOG" id="COG0606">
    <property type="taxonomic scope" value="Bacteria"/>
</dbReference>
<dbReference type="InterPro" id="IPR003593">
    <property type="entry name" value="AAA+_ATPase"/>
</dbReference>
<name>I4C2U2_DESTA</name>